<keyword evidence="8" id="KW-1185">Reference proteome</keyword>
<dbReference type="InterPro" id="IPR006115">
    <property type="entry name" value="6PGDH_NADP-bd"/>
</dbReference>
<evidence type="ECO:0000259" key="6">
    <source>
        <dbReference type="Pfam" id="PF14833"/>
    </source>
</evidence>
<dbReference type="PROSITE" id="PS00895">
    <property type="entry name" value="3_HYDROXYISOBUT_DH"/>
    <property type="match status" value="1"/>
</dbReference>
<organism evidence="7 8">
    <name type="scientific">Pseudogracilibacillus auburnensis</name>
    <dbReference type="NCBI Taxonomy" id="1494959"/>
    <lineage>
        <taxon>Bacteria</taxon>
        <taxon>Bacillati</taxon>
        <taxon>Bacillota</taxon>
        <taxon>Bacilli</taxon>
        <taxon>Bacillales</taxon>
        <taxon>Bacillaceae</taxon>
        <taxon>Pseudogracilibacillus</taxon>
    </lineage>
</organism>
<dbReference type="Gene3D" id="1.10.1040.10">
    <property type="entry name" value="N-(1-d-carboxylethyl)-l-norvaline Dehydrogenase, domain 2"/>
    <property type="match status" value="1"/>
</dbReference>
<evidence type="ECO:0000256" key="4">
    <source>
        <dbReference type="PIRSR" id="PIRSR000103-1"/>
    </source>
</evidence>
<dbReference type="Gene3D" id="3.40.50.720">
    <property type="entry name" value="NAD(P)-binding Rossmann-like Domain"/>
    <property type="match status" value="1"/>
</dbReference>
<protein>
    <submittedName>
        <fullName evidence="7">2-hydroxymethylglutarate dehydrogenase</fullName>
    </submittedName>
</protein>
<dbReference type="PANTHER" id="PTHR22981">
    <property type="entry name" value="3-HYDROXYISOBUTYRATE DEHYDROGENASE-RELATED"/>
    <property type="match status" value="1"/>
</dbReference>
<evidence type="ECO:0000259" key="5">
    <source>
        <dbReference type="Pfam" id="PF03446"/>
    </source>
</evidence>
<gene>
    <name evidence="7" type="ORF">DFR56_11635</name>
</gene>
<reference evidence="7 8" key="1">
    <citation type="submission" date="2018-05" db="EMBL/GenBank/DDBJ databases">
        <title>Genomic Encyclopedia of Type Strains, Phase IV (KMG-IV): sequencing the most valuable type-strain genomes for metagenomic binning, comparative biology and taxonomic classification.</title>
        <authorList>
            <person name="Goeker M."/>
        </authorList>
    </citation>
    <scope>NUCLEOTIDE SEQUENCE [LARGE SCALE GENOMIC DNA]</scope>
    <source>
        <strain evidence="7 8">DSM 28556</strain>
    </source>
</reference>
<dbReference type="GO" id="GO:0016054">
    <property type="term" value="P:organic acid catabolic process"/>
    <property type="evidence" value="ECO:0007669"/>
    <property type="project" value="UniProtKB-ARBA"/>
</dbReference>
<dbReference type="InterPro" id="IPR008927">
    <property type="entry name" value="6-PGluconate_DH-like_C_sf"/>
</dbReference>
<keyword evidence="3" id="KW-0520">NAD</keyword>
<dbReference type="OrthoDB" id="9786703at2"/>
<dbReference type="Pfam" id="PF14833">
    <property type="entry name" value="NAD_binding_11"/>
    <property type="match status" value="1"/>
</dbReference>
<dbReference type="InterPro" id="IPR002204">
    <property type="entry name" value="3-OH-isobutyrate_DH-rel_CS"/>
</dbReference>
<feature type="active site" evidence="4">
    <location>
        <position position="174"/>
    </location>
</feature>
<dbReference type="GO" id="GO:0050661">
    <property type="term" value="F:NADP binding"/>
    <property type="evidence" value="ECO:0007669"/>
    <property type="project" value="InterPro"/>
</dbReference>
<dbReference type="InterPro" id="IPR029154">
    <property type="entry name" value="HIBADH-like_NADP-bd"/>
</dbReference>
<dbReference type="Proteomes" id="UP000247978">
    <property type="component" value="Unassembled WGS sequence"/>
</dbReference>
<comment type="caution">
    <text evidence="7">The sequence shown here is derived from an EMBL/GenBank/DDBJ whole genome shotgun (WGS) entry which is preliminary data.</text>
</comment>
<evidence type="ECO:0000313" key="7">
    <source>
        <dbReference type="EMBL" id="PXW83356.1"/>
    </source>
</evidence>
<name>A0A2V3VNI5_9BACI</name>
<dbReference type="InterPro" id="IPR036291">
    <property type="entry name" value="NAD(P)-bd_dom_sf"/>
</dbReference>
<evidence type="ECO:0000256" key="3">
    <source>
        <dbReference type="ARBA" id="ARBA00023027"/>
    </source>
</evidence>
<dbReference type="GO" id="GO:0016616">
    <property type="term" value="F:oxidoreductase activity, acting on the CH-OH group of donors, NAD or NADP as acceptor"/>
    <property type="evidence" value="ECO:0007669"/>
    <property type="project" value="TreeGrafter"/>
</dbReference>
<feature type="domain" description="3-hydroxyisobutyrate dehydrogenase-like NAD-binding" evidence="6">
    <location>
        <begin position="168"/>
        <end position="287"/>
    </location>
</feature>
<feature type="domain" description="6-phosphogluconate dehydrogenase NADP-binding" evidence="5">
    <location>
        <begin position="6"/>
        <end position="165"/>
    </location>
</feature>
<keyword evidence="2" id="KW-0560">Oxidoreductase</keyword>
<proteinExistence type="inferred from homology"/>
<evidence type="ECO:0000313" key="8">
    <source>
        <dbReference type="Proteomes" id="UP000247978"/>
    </source>
</evidence>
<dbReference type="SUPFAM" id="SSF51735">
    <property type="entry name" value="NAD(P)-binding Rossmann-fold domains"/>
    <property type="match status" value="1"/>
</dbReference>
<dbReference type="AlphaFoldDB" id="A0A2V3VNI5"/>
<accession>A0A2V3VNI5</accession>
<dbReference type="InterPro" id="IPR015815">
    <property type="entry name" value="HIBADH-related"/>
</dbReference>
<dbReference type="InterPro" id="IPR013328">
    <property type="entry name" value="6PGD_dom2"/>
</dbReference>
<evidence type="ECO:0000256" key="2">
    <source>
        <dbReference type="ARBA" id="ARBA00023002"/>
    </source>
</evidence>
<dbReference type="SUPFAM" id="SSF48179">
    <property type="entry name" value="6-phosphogluconate dehydrogenase C-terminal domain-like"/>
    <property type="match status" value="1"/>
</dbReference>
<evidence type="ECO:0000256" key="1">
    <source>
        <dbReference type="ARBA" id="ARBA00009080"/>
    </source>
</evidence>
<dbReference type="RefSeq" id="WP_158525711.1">
    <property type="nucleotide sequence ID" value="NZ_JBHUHB010000001.1"/>
</dbReference>
<comment type="similarity">
    <text evidence="1">Belongs to the HIBADH-related family.</text>
</comment>
<dbReference type="PANTHER" id="PTHR22981:SF7">
    <property type="entry name" value="3-HYDROXYISOBUTYRATE DEHYDROGENASE, MITOCHONDRIAL"/>
    <property type="match status" value="1"/>
</dbReference>
<dbReference type="PIRSF" id="PIRSF000103">
    <property type="entry name" value="HIBADH"/>
    <property type="match status" value="1"/>
</dbReference>
<sequence length="298" mass="31811">MDKKQQVGFIGLGAMGSLMATHLLSNSIEVHVYDIQSTLCNEIAEKGGIVHPHPKSVAEHSMVIICMLPNPSVVRSVILGENGVLEGVKRESVVIDMGTVGPSVEIECAERLQEKGAHLIDAPVGKGVWAAGSGELTILAGGDKEIIARVEDILNMLGEKIIYCGPLGSGQVVKLSNNLASCVNMAALSELYVLAQKNGIDIDVIQEALNGTAADSWHLHNSLPRVKEDEFSPGFKTKLAHKDLELVVGLGEELGIDLPVSSNALSWYNNAIDKGYEDLDWSALAKAALEKVESKSVK</sequence>
<dbReference type="EMBL" id="QJJQ01000016">
    <property type="protein sequence ID" value="PXW83356.1"/>
    <property type="molecule type" value="Genomic_DNA"/>
</dbReference>
<dbReference type="Pfam" id="PF03446">
    <property type="entry name" value="NAD_binding_2"/>
    <property type="match status" value="1"/>
</dbReference>
<dbReference type="GO" id="GO:0051287">
    <property type="term" value="F:NAD binding"/>
    <property type="evidence" value="ECO:0007669"/>
    <property type="project" value="InterPro"/>
</dbReference>